<protein>
    <submittedName>
        <fullName evidence="1">Uncharacterized protein</fullName>
    </submittedName>
</protein>
<dbReference type="EMBL" id="CP001050">
    <property type="protein sequence ID" value="ACF30326.1"/>
    <property type="molecule type" value="Genomic_DNA"/>
</dbReference>
<dbReference type="KEGG" id="ngk:NGK_1678"/>
<accession>B4RNG8</accession>
<organism evidence="1 2">
    <name type="scientific">Neisseria gonorrhoeae (strain NCCP11945)</name>
    <dbReference type="NCBI Taxonomy" id="521006"/>
    <lineage>
        <taxon>Bacteria</taxon>
        <taxon>Pseudomonadati</taxon>
        <taxon>Pseudomonadota</taxon>
        <taxon>Betaproteobacteria</taxon>
        <taxon>Neisseriales</taxon>
        <taxon>Neisseriaceae</taxon>
        <taxon>Neisseria</taxon>
    </lineage>
</organism>
<reference evidence="1 2" key="1">
    <citation type="journal article" date="2008" name="J. Bacteriol.">
        <title>Complete genome sequence of Neisseria gonorrhoeae NCCP11945.</title>
        <authorList>
            <person name="Chung G.T."/>
            <person name="Yoo J.S."/>
            <person name="Oh H.B."/>
            <person name="Lee Y.S."/>
            <person name="Cha S.H."/>
            <person name="Kim S.J."/>
            <person name="Yoo C.K."/>
        </authorList>
    </citation>
    <scope>NUCLEOTIDE SEQUENCE [LARGE SCALE GENOMIC DNA]</scope>
    <source>
        <strain evidence="1 2">NCCP11945</strain>
    </source>
</reference>
<proteinExistence type="predicted"/>
<sequence>MEIKIRLLPEQDKDIFKKLQAKAGNFTSAAEYPTAKTI</sequence>
<dbReference type="Proteomes" id="UP000002564">
    <property type="component" value="Chromosome"/>
</dbReference>
<dbReference type="HOGENOM" id="CLU_3330578_0_0_4"/>
<evidence type="ECO:0000313" key="1">
    <source>
        <dbReference type="EMBL" id="ACF30326.1"/>
    </source>
</evidence>
<dbReference type="AlphaFoldDB" id="B4RNG8"/>
<evidence type="ECO:0000313" key="2">
    <source>
        <dbReference type="Proteomes" id="UP000002564"/>
    </source>
</evidence>
<name>B4RNG8_NEIG2</name>
<gene>
    <name evidence="1" type="ordered locus">NGK_1678</name>
</gene>